<feature type="non-terminal residue" evidence="1">
    <location>
        <position position="342"/>
    </location>
</feature>
<proteinExistence type="predicted"/>
<dbReference type="OrthoDB" id="3256413at2759"/>
<reference evidence="1" key="2">
    <citation type="submission" date="2021-10" db="EMBL/GenBank/DDBJ databases">
        <title>Phylogenomics reveals ancestral predisposition of the termite-cultivated fungus Termitomyces towards a domesticated lifestyle.</title>
        <authorList>
            <person name="Auxier B."/>
            <person name="Grum-Grzhimaylo A."/>
            <person name="Cardenas M.E."/>
            <person name="Lodge J.D."/>
            <person name="Laessoe T."/>
            <person name="Pedersen O."/>
            <person name="Smith M.E."/>
            <person name="Kuyper T.W."/>
            <person name="Franco-Molano E.A."/>
            <person name="Baroni T.J."/>
            <person name="Aanen D.K."/>
        </authorList>
    </citation>
    <scope>NUCLEOTIDE SEQUENCE</scope>
    <source>
        <strain evidence="1">AP01</strain>
        <tissue evidence="1">Mycelium</tissue>
    </source>
</reference>
<name>A0A9P7FZE6_9AGAR</name>
<gene>
    <name evidence="1" type="ORF">DXG03_005465</name>
</gene>
<evidence type="ECO:0000313" key="2">
    <source>
        <dbReference type="Proteomes" id="UP000775547"/>
    </source>
</evidence>
<accession>A0A9P7FZE6</accession>
<reference evidence="1" key="1">
    <citation type="submission" date="2020-07" db="EMBL/GenBank/DDBJ databases">
        <authorList>
            <person name="Nieuwenhuis M."/>
            <person name="Van De Peppel L.J.J."/>
        </authorList>
    </citation>
    <scope>NUCLEOTIDE SEQUENCE</scope>
    <source>
        <strain evidence="1">AP01</strain>
        <tissue evidence="1">Mycelium</tissue>
    </source>
</reference>
<dbReference type="Proteomes" id="UP000775547">
    <property type="component" value="Unassembled WGS sequence"/>
</dbReference>
<dbReference type="EMBL" id="JABCKV010000333">
    <property type="protein sequence ID" value="KAG5641342.1"/>
    <property type="molecule type" value="Genomic_DNA"/>
</dbReference>
<comment type="caution">
    <text evidence="1">The sequence shown here is derived from an EMBL/GenBank/DDBJ whole genome shotgun (WGS) entry which is preliminary data.</text>
</comment>
<evidence type="ECO:0000313" key="1">
    <source>
        <dbReference type="EMBL" id="KAG5641342.1"/>
    </source>
</evidence>
<organism evidence="1 2">
    <name type="scientific">Asterophora parasitica</name>
    <dbReference type="NCBI Taxonomy" id="117018"/>
    <lineage>
        <taxon>Eukaryota</taxon>
        <taxon>Fungi</taxon>
        <taxon>Dikarya</taxon>
        <taxon>Basidiomycota</taxon>
        <taxon>Agaricomycotina</taxon>
        <taxon>Agaricomycetes</taxon>
        <taxon>Agaricomycetidae</taxon>
        <taxon>Agaricales</taxon>
        <taxon>Tricholomatineae</taxon>
        <taxon>Lyophyllaceae</taxon>
        <taxon>Asterophora</taxon>
    </lineage>
</organism>
<keyword evidence="2" id="KW-1185">Reference proteome</keyword>
<protein>
    <submittedName>
        <fullName evidence="1">Uncharacterized protein</fullName>
    </submittedName>
</protein>
<dbReference type="AlphaFoldDB" id="A0A9P7FZE6"/>
<sequence>SPLILTSSQPTSQRPLITFGLPQLMYRAIATIQCHDKPNPTLSGKAHSLPAHPFHFTTLADDAVMRFDVELYNTPAASVQRDFAMFAHRGQLREMAERARSKDGTSVANQSWYMEEDGGHYSTDTDTNTAAIADAADPIPYVPWELWGQHTTRWVDAYDAHLDSFPCSWGARGIMSFYVPTHAAEDVDADVNWCQDQWLQVYDFNPYTVRKYRSTLGGGATVEREWGGGRGGGGGLRGAMNVEVVDDWTTIDGFAFKDPVRSALPYVRHTLFPPNRADRRAEKARARARAKAGRKARGEPEIRLPWGVDGRGTLGGADETEAIVEVHIMHVASTPMYENSEE</sequence>